<comment type="caution">
    <text evidence="1">The sequence shown here is derived from an EMBL/GenBank/DDBJ whole genome shotgun (WGS) entry which is preliminary data.</text>
</comment>
<name>A0ACC3MG91_9PEZI</name>
<organism evidence="1 2">
    <name type="scientific">Vermiconidia calcicola</name>
    <dbReference type="NCBI Taxonomy" id="1690605"/>
    <lineage>
        <taxon>Eukaryota</taxon>
        <taxon>Fungi</taxon>
        <taxon>Dikarya</taxon>
        <taxon>Ascomycota</taxon>
        <taxon>Pezizomycotina</taxon>
        <taxon>Dothideomycetes</taxon>
        <taxon>Dothideomycetidae</taxon>
        <taxon>Mycosphaerellales</taxon>
        <taxon>Extremaceae</taxon>
        <taxon>Vermiconidia</taxon>
    </lineage>
</organism>
<evidence type="ECO:0000313" key="2">
    <source>
        <dbReference type="Proteomes" id="UP001281147"/>
    </source>
</evidence>
<protein>
    <submittedName>
        <fullName evidence="1">Uncharacterized protein</fullName>
    </submittedName>
</protein>
<sequence>MPSNRSAFVDDKGKPLRVADSAMPKPGADDIVVRNYAVAINTIDPAQADGFQIRQYPTVLGHDLAGEVFDVGSNVTRFKKGGRVIGHARQFRFLQVSQKTEPSACIRAFLLAMQPSYLTACGFYEEGYMQLDLPSLDAKPNGKVVVVYGGSSSVGIAAIQLAVNAGYRVIATSSSNNFDLCREAGASDVFDYKVETVAGDIAKAVCDDKFVGLYNAIGIPESFDVVTPIMEKLNGGFLANTKPLGKLPNFIDAKFVLGVGDFGFPVWDNFITKALESGKLKCLPEAKVVGKGLESLQEAFEVRNGDVSAQKVVVEL</sequence>
<evidence type="ECO:0000313" key="1">
    <source>
        <dbReference type="EMBL" id="KAK3687033.1"/>
    </source>
</evidence>
<accession>A0ACC3MG91</accession>
<keyword evidence="2" id="KW-1185">Reference proteome</keyword>
<gene>
    <name evidence="1" type="ORF">LTR37_019242</name>
</gene>
<dbReference type="Proteomes" id="UP001281147">
    <property type="component" value="Unassembled WGS sequence"/>
</dbReference>
<dbReference type="EMBL" id="JAUTXU010000291">
    <property type="protein sequence ID" value="KAK3687033.1"/>
    <property type="molecule type" value="Genomic_DNA"/>
</dbReference>
<proteinExistence type="predicted"/>
<reference evidence="1" key="1">
    <citation type="submission" date="2023-07" db="EMBL/GenBank/DDBJ databases">
        <title>Black Yeasts Isolated from many extreme environments.</title>
        <authorList>
            <person name="Coleine C."/>
            <person name="Stajich J.E."/>
            <person name="Selbmann L."/>
        </authorList>
    </citation>
    <scope>NUCLEOTIDE SEQUENCE</scope>
    <source>
        <strain evidence="1">CCFEE 5714</strain>
    </source>
</reference>